<accession>A0ABU2B9F9</accession>
<reference evidence="1 2" key="1">
    <citation type="submission" date="2023-07" db="EMBL/GenBank/DDBJ databases">
        <title>Sequencing the genomes of 1000 actinobacteria strains.</title>
        <authorList>
            <person name="Klenk H.-P."/>
        </authorList>
    </citation>
    <scope>NUCLEOTIDE SEQUENCE [LARGE SCALE GENOMIC DNA]</scope>
    <source>
        <strain evidence="1 2">DSM 44508</strain>
    </source>
</reference>
<organism evidence="1 2">
    <name type="scientific">Corynebacterium felinum</name>
    <dbReference type="NCBI Taxonomy" id="131318"/>
    <lineage>
        <taxon>Bacteria</taxon>
        <taxon>Bacillati</taxon>
        <taxon>Actinomycetota</taxon>
        <taxon>Actinomycetes</taxon>
        <taxon>Mycobacteriales</taxon>
        <taxon>Corynebacteriaceae</taxon>
        <taxon>Corynebacterium</taxon>
    </lineage>
</organism>
<dbReference type="RefSeq" id="WP_343898934.1">
    <property type="nucleotide sequence ID" value="NZ_BAAAJS010000017.1"/>
</dbReference>
<protein>
    <recommendedName>
        <fullName evidence="3">Transposase</fullName>
    </recommendedName>
</protein>
<evidence type="ECO:0000313" key="1">
    <source>
        <dbReference type="EMBL" id="MDR7354019.1"/>
    </source>
</evidence>
<dbReference type="Proteomes" id="UP001183619">
    <property type="component" value="Unassembled WGS sequence"/>
</dbReference>
<name>A0ABU2B9F9_9CORY</name>
<evidence type="ECO:0000313" key="2">
    <source>
        <dbReference type="Proteomes" id="UP001183619"/>
    </source>
</evidence>
<comment type="caution">
    <text evidence="1">The sequence shown here is derived from an EMBL/GenBank/DDBJ whole genome shotgun (WGS) entry which is preliminary data.</text>
</comment>
<sequence>MKSMNTNTYTITRGLNISLPLHALKNLRKNPQGMRVKIRKLACTQAIDSEVFQRLPPSSRNLMRCYAVASTSRTAVLVGRAAACF</sequence>
<proteinExistence type="predicted"/>
<gene>
    <name evidence="1" type="ORF">J2S37_000557</name>
</gene>
<dbReference type="EMBL" id="JAVDYF010000001">
    <property type="protein sequence ID" value="MDR7354019.1"/>
    <property type="molecule type" value="Genomic_DNA"/>
</dbReference>
<keyword evidence="2" id="KW-1185">Reference proteome</keyword>
<evidence type="ECO:0008006" key="3">
    <source>
        <dbReference type="Google" id="ProtNLM"/>
    </source>
</evidence>